<dbReference type="Pfam" id="PF18723">
    <property type="entry name" value="HMUDK_hel"/>
    <property type="match status" value="1"/>
</dbReference>
<organism evidence="2 3">
    <name type="scientific">Nostocoides veronense</name>
    <dbReference type="NCBI Taxonomy" id="330836"/>
    <lineage>
        <taxon>Bacteria</taxon>
        <taxon>Bacillati</taxon>
        <taxon>Actinomycetota</taxon>
        <taxon>Actinomycetes</taxon>
        <taxon>Micrococcales</taxon>
        <taxon>Intrasporangiaceae</taxon>
        <taxon>Nostocoides</taxon>
    </lineage>
</organism>
<reference evidence="3" key="1">
    <citation type="journal article" date="2019" name="Int. J. Syst. Evol. Microbiol.">
        <title>The Global Catalogue of Microorganisms (GCM) 10K type strain sequencing project: providing services to taxonomists for standard genome sequencing and annotation.</title>
        <authorList>
            <consortium name="The Broad Institute Genomics Platform"/>
            <consortium name="The Broad Institute Genome Sequencing Center for Infectious Disease"/>
            <person name="Wu L."/>
            <person name="Ma J."/>
        </authorList>
    </citation>
    <scope>NUCLEOTIDE SEQUENCE [LARGE SCALE GENOMIC DNA]</scope>
    <source>
        <strain evidence="3">JCM 15592</strain>
    </source>
</reference>
<dbReference type="Proteomes" id="UP001499938">
    <property type="component" value="Unassembled WGS sequence"/>
</dbReference>
<keyword evidence="3" id="KW-1185">Reference proteome</keyword>
<evidence type="ECO:0000313" key="2">
    <source>
        <dbReference type="EMBL" id="GAA1793857.1"/>
    </source>
</evidence>
<gene>
    <name evidence="2" type="ORF">GCM10009811_18280</name>
</gene>
<dbReference type="EMBL" id="BAAAPO010000027">
    <property type="protein sequence ID" value="GAA1793857.1"/>
    <property type="molecule type" value="Genomic_DNA"/>
</dbReference>
<protein>
    <recommendedName>
        <fullName evidence="1">5-hmdU DNA kinase helical domain-containing protein</fullName>
    </recommendedName>
</protein>
<proteinExistence type="predicted"/>
<dbReference type="InterPro" id="IPR040684">
    <property type="entry name" value="HMUDK_hel"/>
</dbReference>
<comment type="caution">
    <text evidence="2">The sequence shown here is derived from an EMBL/GenBank/DDBJ whole genome shotgun (WGS) entry which is preliminary data.</text>
</comment>
<accession>A0ABP4XZN9</accession>
<dbReference type="RefSeq" id="WP_344083921.1">
    <property type="nucleotide sequence ID" value="NZ_BAAAPO010000027.1"/>
</dbReference>
<feature type="domain" description="5-hmdU DNA kinase helical" evidence="1">
    <location>
        <begin position="23"/>
        <end position="299"/>
    </location>
</feature>
<evidence type="ECO:0000313" key="3">
    <source>
        <dbReference type="Proteomes" id="UP001499938"/>
    </source>
</evidence>
<sequence>MTADAPAAVRDLERIGARPRPGAYETYWHFINERLKIYMGRQQGEPAPWTDDPILQTYKFTNVFRASDRVTQYLIKDICYSGESGPDLTFQIAAFRTFSRIETWEHLKEVLGGPPRLSHLEDGSLEGALTSMRDRGEKIYTGAFILCANDAYGRRIKHLNHLELFRAMFLDGDLHRQVVEASSLAEVYDALHAYPLMGDFMSYQTAIDLNYSELIDFSENEFTKAGPGAVRGINKIFELERKASPEAVIRWVVENQEAEMERLGHDFDGLHGRLLQAIDAQNCFCESDKYLRVSMPELQSARKRIKAKFVVNSTKIPYFYPPKWGLDY</sequence>
<name>A0ABP4XZN9_9MICO</name>
<evidence type="ECO:0000259" key="1">
    <source>
        <dbReference type="Pfam" id="PF18723"/>
    </source>
</evidence>